<evidence type="ECO:0000313" key="1">
    <source>
        <dbReference type="EMBL" id="MRX46007.1"/>
    </source>
</evidence>
<organism evidence="1 2">
    <name type="scientific">Pedobacter puniceum</name>
    <dbReference type="NCBI Taxonomy" id="2666136"/>
    <lineage>
        <taxon>Bacteria</taxon>
        <taxon>Pseudomonadati</taxon>
        <taxon>Bacteroidota</taxon>
        <taxon>Sphingobacteriia</taxon>
        <taxon>Sphingobacteriales</taxon>
        <taxon>Sphingobacteriaceae</taxon>
        <taxon>Pedobacter</taxon>
    </lineage>
</organism>
<dbReference type="Proteomes" id="UP000462931">
    <property type="component" value="Unassembled WGS sequence"/>
</dbReference>
<accession>A0A7K0FLN6</accession>
<name>A0A7K0FLN6_9SPHI</name>
<reference evidence="1 2" key="1">
    <citation type="submission" date="2019-11" db="EMBL/GenBank/DDBJ databases">
        <authorList>
            <person name="Cheng Q."/>
            <person name="Yang Z."/>
        </authorList>
    </citation>
    <scope>NUCLEOTIDE SEQUENCE [LARGE SCALE GENOMIC DNA]</scope>
    <source>
        <strain evidence="1 2">HX-22-1</strain>
    </source>
</reference>
<keyword evidence="2" id="KW-1185">Reference proteome</keyword>
<dbReference type="AlphaFoldDB" id="A0A7K0FLN6"/>
<dbReference type="NCBIfam" id="TIGR04183">
    <property type="entry name" value="Por_Secre_tail"/>
    <property type="match status" value="1"/>
</dbReference>
<dbReference type="EMBL" id="WKJI01000001">
    <property type="protein sequence ID" value="MRX46007.1"/>
    <property type="molecule type" value="Genomic_DNA"/>
</dbReference>
<evidence type="ECO:0000313" key="2">
    <source>
        <dbReference type="Proteomes" id="UP000462931"/>
    </source>
</evidence>
<gene>
    <name evidence="1" type="ORF">GJJ64_02285</name>
</gene>
<comment type="caution">
    <text evidence="1">The sequence shown here is derived from an EMBL/GenBank/DDBJ whole genome shotgun (WGS) entry which is preliminary data.</text>
</comment>
<sequence>MKILLPILFFFFLGKAIAQEKIIFKENFKNNSNQWRIKDNKDFKVSIINGKLKLEKKFINFTNRGCQWQTQNIKGFNTERDFSISFKANYISGGDHTDMIDFQWGNAITQGKGNSREIFQVDFDFKGKIRLAFFNNAWNYMVYKDISHILRNQNFDKTKSNTYELKQENERLIVKINNVIVLTHKINPIKGSHIGMQQCLKSVWEMDDLVIKQLRNEKQLASLKPNLDSIKTISSRDVSTIKKEDILATNQHATIFPNPFESDFKLSFHNPEKGLVKFTITNLNGVVLQKHSKFFDAGQQLADFYIDDAPGLYILQVEYVNKEPEVFKVIKK</sequence>
<protein>
    <submittedName>
        <fullName evidence="1">T9SS type A sorting domain-containing protein</fullName>
    </submittedName>
</protein>
<dbReference type="RefSeq" id="WP_154286143.1">
    <property type="nucleotide sequence ID" value="NZ_WKJI01000001.1"/>
</dbReference>
<proteinExistence type="predicted"/>
<dbReference type="InterPro" id="IPR026444">
    <property type="entry name" value="Secre_tail"/>
</dbReference>